<protein>
    <submittedName>
        <fullName evidence="1">Uncharacterized protein</fullName>
    </submittedName>
</protein>
<dbReference type="AlphaFoldDB" id="A0A5S3QFM3"/>
<organism evidence="1 2">
    <name type="scientific">Lentibacillus cibarius</name>
    <dbReference type="NCBI Taxonomy" id="2583219"/>
    <lineage>
        <taxon>Bacteria</taxon>
        <taxon>Bacillati</taxon>
        <taxon>Bacillota</taxon>
        <taxon>Bacilli</taxon>
        <taxon>Bacillales</taxon>
        <taxon>Bacillaceae</taxon>
        <taxon>Lentibacillus</taxon>
    </lineage>
</organism>
<evidence type="ECO:0000313" key="1">
    <source>
        <dbReference type="EMBL" id="TMN18725.1"/>
    </source>
</evidence>
<dbReference type="EMBL" id="VCIA01000003">
    <property type="protein sequence ID" value="TMN18725.1"/>
    <property type="molecule type" value="Genomic_DNA"/>
</dbReference>
<dbReference type="Proteomes" id="UP000306980">
    <property type="component" value="Unassembled WGS sequence"/>
</dbReference>
<sequence>MVLEILKEEKAMSQIASEHGIHVNSFINGNAVPARNATGL</sequence>
<evidence type="ECO:0000313" key="2">
    <source>
        <dbReference type="Proteomes" id="UP000306980"/>
    </source>
</evidence>
<reference evidence="1 2" key="1">
    <citation type="submission" date="2019-05" db="EMBL/GenBank/DDBJ databases">
        <title>Genomic analysis of Lentibacillus sp. NKC220-2.</title>
        <authorList>
            <person name="Oh Y.J."/>
        </authorList>
    </citation>
    <scope>NUCLEOTIDE SEQUENCE [LARGE SCALE GENOMIC DNA]</scope>
    <source>
        <strain evidence="1 2">NKC220-2</strain>
    </source>
</reference>
<accession>A0A5S3QFM3</accession>
<comment type="caution">
    <text evidence="1">The sequence shown here is derived from an EMBL/GenBank/DDBJ whole genome shotgun (WGS) entry which is preliminary data.</text>
</comment>
<name>A0A5S3QFM3_9BACI</name>
<gene>
    <name evidence="1" type="ORF">FFL34_18055</name>
</gene>
<proteinExistence type="predicted"/>